<dbReference type="GO" id="GO:0005739">
    <property type="term" value="C:mitochondrion"/>
    <property type="evidence" value="ECO:0007669"/>
    <property type="project" value="TreeGrafter"/>
</dbReference>
<dbReference type="PROSITE" id="PS50980">
    <property type="entry name" value="COA_CT_NTER"/>
    <property type="match status" value="1"/>
</dbReference>
<dbReference type="AlphaFoldDB" id="A0A8K0C6S4"/>
<comment type="catalytic activity">
    <reaction evidence="8">
        <text>propanoyl-CoA + hydrogencarbonate + ATP = (S)-methylmalonyl-CoA + ADP + phosphate + H(+)</text>
        <dbReference type="Rhea" id="RHEA:23720"/>
        <dbReference type="ChEBI" id="CHEBI:15378"/>
        <dbReference type="ChEBI" id="CHEBI:17544"/>
        <dbReference type="ChEBI" id="CHEBI:30616"/>
        <dbReference type="ChEBI" id="CHEBI:43474"/>
        <dbReference type="ChEBI" id="CHEBI:57327"/>
        <dbReference type="ChEBI" id="CHEBI:57392"/>
        <dbReference type="ChEBI" id="CHEBI:456216"/>
        <dbReference type="EC" id="6.4.1.3"/>
    </reaction>
    <physiologicalReaction direction="left-to-right" evidence="8">
        <dbReference type="Rhea" id="RHEA:23721"/>
    </physiologicalReaction>
</comment>
<dbReference type="Pfam" id="PF01039">
    <property type="entry name" value="Carboxyl_trans"/>
    <property type="match status" value="1"/>
</dbReference>
<dbReference type="Gene3D" id="3.90.226.10">
    <property type="entry name" value="2-enoyl-CoA Hydratase, Chain A, domain 1"/>
    <property type="match status" value="2"/>
</dbReference>
<evidence type="ECO:0000313" key="11">
    <source>
        <dbReference type="EMBL" id="KAF2881558.1"/>
    </source>
</evidence>
<evidence type="ECO:0000259" key="10">
    <source>
        <dbReference type="PROSITE" id="PS50989"/>
    </source>
</evidence>
<dbReference type="FunFam" id="3.90.226.10:FF:000017">
    <property type="entry name" value="Propionyl-CoA carboxylase subunit beta 5"/>
    <property type="match status" value="1"/>
</dbReference>
<evidence type="ECO:0000256" key="2">
    <source>
        <dbReference type="ARBA" id="ARBA00006102"/>
    </source>
</evidence>
<dbReference type="InterPro" id="IPR051047">
    <property type="entry name" value="AccD/PCCB"/>
</dbReference>
<evidence type="ECO:0000256" key="7">
    <source>
        <dbReference type="ARBA" id="ARBA00048208"/>
    </source>
</evidence>
<dbReference type="EC" id="6.4.1.3" evidence="3"/>
<proteinExistence type="inferred from homology"/>
<keyword evidence="12" id="KW-1185">Reference proteome</keyword>
<dbReference type="PANTHER" id="PTHR43842:SF2">
    <property type="entry name" value="PROPIONYL-COA CARBOXYLASE BETA CHAIN, MITOCHONDRIAL"/>
    <property type="match status" value="1"/>
</dbReference>
<reference evidence="11" key="1">
    <citation type="submission" date="2019-08" db="EMBL/GenBank/DDBJ databases">
        <title>The genome of the North American firefly Photinus pyralis.</title>
        <authorList>
            <consortium name="Photinus pyralis genome working group"/>
            <person name="Fallon T.R."/>
            <person name="Sander Lower S.E."/>
            <person name="Weng J.-K."/>
        </authorList>
    </citation>
    <scope>NUCLEOTIDE SEQUENCE</scope>
    <source>
        <strain evidence="11">TRF0915ILg1</strain>
        <tissue evidence="11">Whole body</tissue>
    </source>
</reference>
<evidence type="ECO:0000256" key="3">
    <source>
        <dbReference type="ARBA" id="ARBA00013050"/>
    </source>
</evidence>
<feature type="domain" description="CoA carboxyltransferase N-terminal" evidence="9">
    <location>
        <begin position="32"/>
        <end position="288"/>
    </location>
</feature>
<feature type="domain" description="CoA carboxyltransferase C-terminal" evidence="10">
    <location>
        <begin position="292"/>
        <end position="519"/>
    </location>
</feature>
<dbReference type="GO" id="GO:0004658">
    <property type="term" value="F:propionyl-CoA carboxylase activity"/>
    <property type="evidence" value="ECO:0007669"/>
    <property type="project" value="UniProtKB-EC"/>
</dbReference>
<evidence type="ECO:0000256" key="5">
    <source>
        <dbReference type="ARBA" id="ARBA00041138"/>
    </source>
</evidence>
<evidence type="ECO:0000256" key="8">
    <source>
        <dbReference type="ARBA" id="ARBA00049495"/>
    </source>
</evidence>
<dbReference type="GO" id="GO:0009062">
    <property type="term" value="P:fatty acid catabolic process"/>
    <property type="evidence" value="ECO:0007669"/>
    <property type="project" value="UniProtKB-ARBA"/>
</dbReference>
<dbReference type="PROSITE" id="PS50989">
    <property type="entry name" value="COA_CT_CTER"/>
    <property type="match status" value="1"/>
</dbReference>
<organism evidence="11 12">
    <name type="scientific">Ignelater luminosus</name>
    <name type="common">Cucubano</name>
    <name type="synonym">Pyrophorus luminosus</name>
    <dbReference type="NCBI Taxonomy" id="2038154"/>
    <lineage>
        <taxon>Eukaryota</taxon>
        <taxon>Metazoa</taxon>
        <taxon>Ecdysozoa</taxon>
        <taxon>Arthropoda</taxon>
        <taxon>Hexapoda</taxon>
        <taxon>Insecta</taxon>
        <taxon>Pterygota</taxon>
        <taxon>Neoptera</taxon>
        <taxon>Endopterygota</taxon>
        <taxon>Coleoptera</taxon>
        <taxon>Polyphaga</taxon>
        <taxon>Elateriformia</taxon>
        <taxon>Elateroidea</taxon>
        <taxon>Elateridae</taxon>
        <taxon>Agrypninae</taxon>
        <taxon>Pyrophorini</taxon>
        <taxon>Ignelater</taxon>
    </lineage>
</organism>
<comment type="subunit">
    <text evidence="4">The holoenzyme is a dodecamer composed of 6 PCCA/alpha subunits and 6 PCCB/beta subunits.</text>
</comment>
<evidence type="ECO:0000256" key="1">
    <source>
        <dbReference type="ARBA" id="ARBA00005060"/>
    </source>
</evidence>
<dbReference type="FunFam" id="3.90.226.10:FF:000016">
    <property type="entry name" value="Propionyl-CoA carboxylase, beta subunit"/>
    <property type="match status" value="1"/>
</dbReference>
<dbReference type="EMBL" id="VTPC01090725">
    <property type="protein sequence ID" value="KAF2881558.1"/>
    <property type="molecule type" value="Genomic_DNA"/>
</dbReference>
<gene>
    <name evidence="11" type="ORF">ILUMI_24617</name>
</gene>
<dbReference type="SUPFAM" id="SSF52096">
    <property type="entry name" value="ClpP/crotonase"/>
    <property type="match status" value="2"/>
</dbReference>
<dbReference type="InterPro" id="IPR011763">
    <property type="entry name" value="COA_CT_C"/>
</dbReference>
<name>A0A8K0C6S4_IGNLU</name>
<comment type="similarity">
    <text evidence="2">Belongs to the AccD/PCCB family.</text>
</comment>
<evidence type="ECO:0000256" key="6">
    <source>
        <dbReference type="ARBA" id="ARBA00042797"/>
    </source>
</evidence>
<comment type="catalytic activity">
    <reaction evidence="7">
        <text>butanoyl-CoA + hydrogencarbonate + ATP = (2S)-ethylmalonyl-CoA + ADP + phosphate + H(+)</text>
        <dbReference type="Rhea" id="RHEA:59520"/>
        <dbReference type="ChEBI" id="CHEBI:15378"/>
        <dbReference type="ChEBI" id="CHEBI:17544"/>
        <dbReference type="ChEBI" id="CHEBI:30616"/>
        <dbReference type="ChEBI" id="CHEBI:43474"/>
        <dbReference type="ChEBI" id="CHEBI:57371"/>
        <dbReference type="ChEBI" id="CHEBI:60909"/>
        <dbReference type="ChEBI" id="CHEBI:456216"/>
    </reaction>
    <physiologicalReaction direction="left-to-right" evidence="7">
        <dbReference type="Rhea" id="RHEA:59521"/>
    </physiologicalReaction>
</comment>
<dbReference type="InterPro" id="IPR011762">
    <property type="entry name" value="COA_CT_N"/>
</dbReference>
<comment type="pathway">
    <text evidence="1">Metabolic intermediate metabolism; propanoyl-CoA degradation; succinyl-CoA from propanoyl-CoA: step 1/3.</text>
</comment>
<accession>A0A8K0C6S4</accession>
<dbReference type="OrthoDB" id="9976505at2759"/>
<dbReference type="InterPro" id="IPR029045">
    <property type="entry name" value="ClpP/crotonase-like_dom_sf"/>
</dbReference>
<protein>
    <recommendedName>
        <fullName evidence="5">Propionyl-CoA carboxylase beta chain, mitochondrial</fullName>
        <ecNumber evidence="3">6.4.1.3</ecNumber>
    </recommendedName>
    <alternativeName>
        <fullName evidence="6">Propanoyl-CoA:carbon dioxide ligase subunit beta</fullName>
    </alternativeName>
</protein>
<dbReference type="PANTHER" id="PTHR43842">
    <property type="entry name" value="PROPIONYL-COA CARBOXYLASE BETA CHAIN"/>
    <property type="match status" value="1"/>
</dbReference>
<dbReference type="Proteomes" id="UP000801492">
    <property type="component" value="Unassembled WGS sequence"/>
</dbReference>
<dbReference type="InterPro" id="IPR034733">
    <property type="entry name" value="AcCoA_carboxyl_beta"/>
</dbReference>
<evidence type="ECO:0000259" key="9">
    <source>
        <dbReference type="PROSITE" id="PS50980"/>
    </source>
</evidence>
<sequence length="537" mass="59678">MSIKVFNPNKVFCNVKQSIRQWVKVQSANQSTWKNADEIKRKREEALLGGGEERIKEQRKKGKLTARERIGLLCDPDSFIEYDIFMEHTCTEYQMQNKKIPGDSVVTGHGLVNGRPIYLFSQDFTIFGGSLSNVHAKKICKIMNQAMLVGAPIIGLNDSGGARIQEGVDSLAGYADIFQLNVMASGVVPQISVIMGPCAGGSVYSPAITDFTFMVEDTSYLFVTGPHVVKSVTNEEVSHEELGGAHIHTTTSGVAHKSFENDVETLLQLREFLGYLPQSNRQEAPIRICEFPCDENAPLLDNIIPLETNAAYDMLDIIYTIVDERDFFELMPKYARNIVIGFGRMKGRTVGIVGNQPKVASGCLDINASIKAARFVRFCDAFNIPIITLVDVPGFLPGTNQEHNGIIRHGAKLLYAYAEATVPKLTVITRKAYGGAYNVMASKHLKGDVNYAWPSAEIAVMGAKAAVSILYRNNPNSEKYEQEYIEKFGNPFLAIARGYIDDVIQPRTTRWRLCRDLDILQTKRSKNPTKKHGNIPL</sequence>
<evidence type="ECO:0000256" key="4">
    <source>
        <dbReference type="ARBA" id="ARBA00038567"/>
    </source>
</evidence>
<comment type="caution">
    <text evidence="11">The sequence shown here is derived from an EMBL/GenBank/DDBJ whole genome shotgun (WGS) entry which is preliminary data.</text>
</comment>
<evidence type="ECO:0000313" key="12">
    <source>
        <dbReference type="Proteomes" id="UP000801492"/>
    </source>
</evidence>